<name>A0A6L4X1W2_9BIFI</name>
<dbReference type="Proteomes" id="UP000482084">
    <property type="component" value="Unassembled WGS sequence"/>
</dbReference>
<keyword evidence="1" id="KW-0812">Transmembrane</keyword>
<evidence type="ECO:0000313" key="3">
    <source>
        <dbReference type="EMBL" id="NEG71807.1"/>
    </source>
</evidence>
<keyword evidence="1" id="KW-1133">Transmembrane helix</keyword>
<dbReference type="RefSeq" id="WP_152357708.1">
    <property type="nucleotide sequence ID" value="NZ_WBSM01000002.1"/>
</dbReference>
<evidence type="ECO:0000313" key="4">
    <source>
        <dbReference type="Proteomes" id="UP000469943"/>
    </source>
</evidence>
<reference evidence="3 4" key="1">
    <citation type="submission" date="2019-10" db="EMBL/GenBank/DDBJ databases">
        <title>Bifidobacterium from non-human primates.</title>
        <authorList>
            <person name="Modesto M."/>
        </authorList>
    </citation>
    <scope>NUCLEOTIDE SEQUENCE [LARGE SCALE GENOMIC DNA]</scope>
    <source>
        <strain evidence="3 4">TREM</strain>
    </source>
</reference>
<feature type="transmembrane region" description="Helical" evidence="1">
    <location>
        <begin position="109"/>
        <end position="132"/>
    </location>
</feature>
<sequence length="610" mass="66902">MAGIAGITLRPPTPVQTVLCAAGALTIAVADRAAVYGRIGPMNGELWLRACKLFVLLMMLCLLGEMLITRQTVLSVGALDGIARREPRDRKIVPAGVAAVVRWWRHSPAVLHVATLTILMTLCWLPYMLWLFPGMIWYDTGDQIAQFYGHAAMGQPAGVVSSHHPVFDTMVFGWAAKVGELWFGGYQSGLTVLILAQAVLMCVVLSSAVVYVRRAGAPTGTAIAVFLFFALFPGLPMFFMSLVKDSVHAVVFMPWLLMYIEACRSRLSVLRSVPFAAGFIVFGVLSSLTTATGFYITALSMLGLLLVGLCSRRGGMAGLRCFAGGAAVIVIVIVQLLFPMAARTVLNVHKEDPNQILVVPMQMTARYVVDHADDVTAEERGVIDALNNVPVERMPEVYNPFIADNVLHLSLKDPSYIRQYIQVWFAQGARHPQSYVNGFVALESGWFSLWRTSSYDMAPTSLQRLDELAPGAIPNQILMLGENAISPSFAEVMKYRANLDGQRVVNRLWHVVSTIPVLRLLTYTAVWSFVLPLFLLFCALRSRRSGNFGPMLMAAAPLIWSLLSLLPNAISIPLKPTASRYILWALYVVPVYVALLRADSIAGSGLRDAR</sequence>
<accession>A0A6L4X1W2</accession>
<evidence type="ECO:0008006" key="6">
    <source>
        <dbReference type="Google" id="ProtNLM"/>
    </source>
</evidence>
<feature type="transmembrane region" description="Helical" evidence="1">
    <location>
        <begin position="219"/>
        <end position="240"/>
    </location>
</feature>
<reference evidence="2 5" key="2">
    <citation type="submission" date="2019-10" db="EMBL/GenBank/DDBJ databases">
        <title>Characterization of the phylogenetic diversity of two novel species belonging to the genus Bifidobacterium: Bifidobacterium cebidarum sp. nov. and Bifidobacterium leontopitheci sp. nov.</title>
        <authorList>
            <person name="Lugli G.A."/>
            <person name="Duranti S."/>
            <person name="Milani C."/>
            <person name="Turroni F."/>
            <person name="Ventura M."/>
        </authorList>
    </citation>
    <scope>NUCLEOTIDE SEQUENCE [LARGE SCALE GENOMIC DNA]</scope>
    <source>
        <strain evidence="2 5">DSM 100688</strain>
    </source>
</reference>
<feature type="transmembrane region" description="Helical" evidence="1">
    <location>
        <begin position="269"/>
        <end position="288"/>
    </location>
</feature>
<dbReference type="EMBL" id="WHZX01000003">
    <property type="protein sequence ID" value="NEG71807.1"/>
    <property type="molecule type" value="Genomic_DNA"/>
</dbReference>
<dbReference type="Pfam" id="PF19484">
    <property type="entry name" value="DUF6020"/>
    <property type="match status" value="1"/>
</dbReference>
<keyword evidence="5" id="KW-1185">Reference proteome</keyword>
<organism evidence="2 5">
    <name type="scientific">Bifidobacterium ramosum</name>
    <dbReference type="NCBI Taxonomy" id="1798158"/>
    <lineage>
        <taxon>Bacteria</taxon>
        <taxon>Bacillati</taxon>
        <taxon>Actinomycetota</taxon>
        <taxon>Actinomycetes</taxon>
        <taxon>Bifidobacteriales</taxon>
        <taxon>Bifidobacteriaceae</taxon>
        <taxon>Bifidobacterium</taxon>
    </lineage>
</organism>
<feature type="transmembrane region" description="Helical" evidence="1">
    <location>
        <begin position="317"/>
        <end position="338"/>
    </location>
</feature>
<evidence type="ECO:0000313" key="5">
    <source>
        <dbReference type="Proteomes" id="UP000482084"/>
    </source>
</evidence>
<evidence type="ECO:0000313" key="2">
    <source>
        <dbReference type="EMBL" id="KAB8288604.1"/>
    </source>
</evidence>
<comment type="caution">
    <text evidence="2">The sequence shown here is derived from an EMBL/GenBank/DDBJ whole genome shotgun (WGS) entry which is preliminary data.</text>
</comment>
<feature type="transmembrane region" description="Helical" evidence="1">
    <location>
        <begin position="520"/>
        <end position="540"/>
    </location>
</feature>
<feature type="transmembrane region" description="Helical" evidence="1">
    <location>
        <begin position="46"/>
        <end position="68"/>
    </location>
</feature>
<dbReference type="OrthoDB" id="3223943at2"/>
<gene>
    <name evidence="2" type="ORF">DSM100688_0606</name>
    <name evidence="3" type="ORF">GFD24_06210</name>
</gene>
<feature type="transmembrane region" description="Helical" evidence="1">
    <location>
        <begin position="552"/>
        <end position="572"/>
    </location>
</feature>
<protein>
    <recommendedName>
        <fullName evidence="6">Glycosyltransferase RgtA/B/C/D-like domain-containing protein</fullName>
    </recommendedName>
</protein>
<proteinExistence type="predicted"/>
<feature type="transmembrane region" description="Helical" evidence="1">
    <location>
        <begin position="190"/>
        <end position="212"/>
    </location>
</feature>
<evidence type="ECO:0000256" key="1">
    <source>
        <dbReference type="SAM" id="Phobius"/>
    </source>
</evidence>
<feature type="transmembrane region" description="Helical" evidence="1">
    <location>
        <begin position="578"/>
        <end position="598"/>
    </location>
</feature>
<dbReference type="EMBL" id="WBSM01000002">
    <property type="protein sequence ID" value="KAB8288604.1"/>
    <property type="molecule type" value="Genomic_DNA"/>
</dbReference>
<dbReference type="Proteomes" id="UP000469943">
    <property type="component" value="Unassembled WGS sequence"/>
</dbReference>
<dbReference type="InterPro" id="IPR046062">
    <property type="entry name" value="DUF6020"/>
</dbReference>
<dbReference type="AlphaFoldDB" id="A0A6L4X1W2"/>
<keyword evidence="1" id="KW-0472">Membrane</keyword>